<keyword evidence="1" id="KW-1185">Reference proteome</keyword>
<dbReference type="Proteomes" id="UP000095283">
    <property type="component" value="Unplaced"/>
</dbReference>
<reference evidence="2" key="1">
    <citation type="submission" date="2016-11" db="UniProtKB">
        <authorList>
            <consortium name="WormBaseParasite"/>
        </authorList>
    </citation>
    <scope>IDENTIFICATION</scope>
</reference>
<sequence length="71" mass="8127">MQLFYDRPSKMGKVIDLEERIADGGFISKKIFNAIPMTNIENPQRQGPLKDCIKLSLNFFDPTLADFLAHQ</sequence>
<organism evidence="1 2">
    <name type="scientific">Heterorhabditis bacteriophora</name>
    <name type="common">Entomopathogenic nematode worm</name>
    <dbReference type="NCBI Taxonomy" id="37862"/>
    <lineage>
        <taxon>Eukaryota</taxon>
        <taxon>Metazoa</taxon>
        <taxon>Ecdysozoa</taxon>
        <taxon>Nematoda</taxon>
        <taxon>Chromadorea</taxon>
        <taxon>Rhabditida</taxon>
        <taxon>Rhabditina</taxon>
        <taxon>Rhabditomorpha</taxon>
        <taxon>Strongyloidea</taxon>
        <taxon>Heterorhabditidae</taxon>
        <taxon>Heterorhabditis</taxon>
    </lineage>
</organism>
<name>A0A1I7XU83_HETBA</name>
<evidence type="ECO:0000313" key="2">
    <source>
        <dbReference type="WBParaSite" id="Hba_21309"/>
    </source>
</evidence>
<accession>A0A1I7XU83</accession>
<evidence type="ECO:0000313" key="1">
    <source>
        <dbReference type="Proteomes" id="UP000095283"/>
    </source>
</evidence>
<dbReference type="AlphaFoldDB" id="A0A1I7XU83"/>
<proteinExistence type="predicted"/>
<protein>
    <submittedName>
        <fullName evidence="2">Uncharacterized protein</fullName>
    </submittedName>
</protein>
<dbReference type="WBParaSite" id="Hba_21309">
    <property type="protein sequence ID" value="Hba_21309"/>
    <property type="gene ID" value="Hba_21309"/>
</dbReference>